<feature type="transmembrane region" description="Helical" evidence="1">
    <location>
        <begin position="12"/>
        <end position="29"/>
    </location>
</feature>
<dbReference type="InterPro" id="IPR013216">
    <property type="entry name" value="Methyltransf_11"/>
</dbReference>
<keyword evidence="1" id="KW-0812">Transmembrane</keyword>
<name>A0A6C0D6K4_9ZZZZ</name>
<protein>
    <recommendedName>
        <fullName evidence="2">Methyltransferase type 11 domain-containing protein</fullName>
    </recommendedName>
</protein>
<feature type="domain" description="Methyltransferase type 11" evidence="2">
    <location>
        <begin position="97"/>
        <end position="148"/>
    </location>
</feature>
<dbReference type="GO" id="GO:0008757">
    <property type="term" value="F:S-adenosylmethionine-dependent methyltransferase activity"/>
    <property type="evidence" value="ECO:0007669"/>
    <property type="project" value="InterPro"/>
</dbReference>
<dbReference type="CDD" id="cd02440">
    <property type="entry name" value="AdoMet_MTases"/>
    <property type="match status" value="1"/>
</dbReference>
<evidence type="ECO:0000256" key="1">
    <source>
        <dbReference type="SAM" id="Phobius"/>
    </source>
</evidence>
<keyword evidence="1" id="KW-1133">Transmembrane helix</keyword>
<dbReference type="Gene3D" id="3.40.50.150">
    <property type="entry name" value="Vaccinia Virus protein VP39"/>
    <property type="match status" value="1"/>
</dbReference>
<dbReference type="SUPFAM" id="SSF53335">
    <property type="entry name" value="S-adenosyl-L-methionine-dependent methyltransferases"/>
    <property type="match status" value="1"/>
</dbReference>
<organism evidence="3">
    <name type="scientific">viral metagenome</name>
    <dbReference type="NCBI Taxonomy" id="1070528"/>
    <lineage>
        <taxon>unclassified sequences</taxon>
        <taxon>metagenomes</taxon>
        <taxon>organismal metagenomes</taxon>
    </lineage>
</organism>
<evidence type="ECO:0000259" key="2">
    <source>
        <dbReference type="Pfam" id="PF08241"/>
    </source>
</evidence>
<accession>A0A6C0D6K4</accession>
<sequence length="242" mass="27418">MKYTKKTDKNIMYIILSILSISIIFIILMNNKNVIIKEGMHNEASSFCNYIKEIFPNMFSNVNILEVGSGDINGSVADLFDKKTVKYQGNDVFKSPRTTIVNKTSTLPFADNTFDVIFSTECFEHDPEYVLSLQKIIKMLKPNGLFFFTCASTGRPEHGTRKTTPNDSYGTIGGIVGWSDYYKNLTIQDVENAIDLSIFSQYAIYYNNLSSDLYFWGIKSGTTKKTIPKIYINEGVTLLKSK</sequence>
<evidence type="ECO:0000313" key="3">
    <source>
        <dbReference type="EMBL" id="QHT12161.1"/>
    </source>
</evidence>
<dbReference type="Pfam" id="PF08241">
    <property type="entry name" value="Methyltransf_11"/>
    <property type="match status" value="1"/>
</dbReference>
<proteinExistence type="predicted"/>
<dbReference type="EMBL" id="MN739541">
    <property type="protein sequence ID" value="QHT12161.1"/>
    <property type="molecule type" value="Genomic_DNA"/>
</dbReference>
<dbReference type="AlphaFoldDB" id="A0A6C0D6K4"/>
<dbReference type="InterPro" id="IPR029063">
    <property type="entry name" value="SAM-dependent_MTases_sf"/>
</dbReference>
<keyword evidence="1" id="KW-0472">Membrane</keyword>
<reference evidence="3" key="1">
    <citation type="journal article" date="2020" name="Nature">
        <title>Giant virus diversity and host interactions through global metagenomics.</title>
        <authorList>
            <person name="Schulz F."/>
            <person name="Roux S."/>
            <person name="Paez-Espino D."/>
            <person name="Jungbluth S."/>
            <person name="Walsh D.A."/>
            <person name="Denef V.J."/>
            <person name="McMahon K.D."/>
            <person name="Konstantinidis K.T."/>
            <person name="Eloe-Fadrosh E.A."/>
            <person name="Kyrpides N.C."/>
            <person name="Woyke T."/>
        </authorList>
    </citation>
    <scope>NUCLEOTIDE SEQUENCE</scope>
    <source>
        <strain evidence="3">GVMAG-M-3300023174-129</strain>
    </source>
</reference>